<keyword evidence="4" id="KW-1185">Reference proteome</keyword>
<dbReference type="SUPFAM" id="SSF48179">
    <property type="entry name" value="6-phosphogluconate dehydrogenase C-terminal domain-like"/>
    <property type="match status" value="1"/>
</dbReference>
<dbReference type="InterPro" id="IPR008927">
    <property type="entry name" value="6-PGluconate_DH-like_C_sf"/>
</dbReference>
<organism evidence="3 4">
    <name type="scientific">Lentihominibacter hominis</name>
    <dbReference type="NCBI Taxonomy" id="2763645"/>
    <lineage>
        <taxon>Bacteria</taxon>
        <taxon>Bacillati</taxon>
        <taxon>Bacillota</taxon>
        <taxon>Clostridia</taxon>
        <taxon>Peptostreptococcales</taxon>
        <taxon>Anaerovoracaceae</taxon>
        <taxon>Lentihominibacter</taxon>
    </lineage>
</organism>
<reference evidence="3" key="1">
    <citation type="submission" date="2020-08" db="EMBL/GenBank/DDBJ databases">
        <title>Genome public.</title>
        <authorList>
            <person name="Liu C."/>
            <person name="Sun Q."/>
        </authorList>
    </citation>
    <scope>NUCLEOTIDE SEQUENCE</scope>
    <source>
        <strain evidence="3">NSJ-24</strain>
    </source>
</reference>
<dbReference type="Pfam" id="PF10727">
    <property type="entry name" value="Rossmann-like"/>
    <property type="match status" value="1"/>
</dbReference>
<feature type="domain" description="DUF2520" evidence="2">
    <location>
        <begin position="164"/>
        <end position="274"/>
    </location>
</feature>
<dbReference type="Gene3D" id="3.40.50.720">
    <property type="entry name" value="NAD(P)-binding Rossmann-like Domain"/>
    <property type="match status" value="1"/>
</dbReference>
<sequence>MNIGFIGAGKVGCSLGRYFAERGHEYGLCVKGYFSRSSKSTKDAAHFTKSQAYDNMKALIRECNVIFLTVPDGSIQDTWNQVKGYDIKGKTICHCSGAMSSLDAFEGIGETGAYGYSIHPLFAVSDKYNAYRELPGVFFTLEGGNILSGNAEKEHSPEFISLCRTMKSMGNPTRIIEAENKTTYHCAAAVASNLVCGLIDQSLQLMYRCGFSQNEAVKALAPILVGNMAHIADTDPTQSLTGPIERNDTITVQKHLQCLQSEDEKELYRILSRRLVRMAQSRHQDRDYAKMKEILADK</sequence>
<name>A0A926I8E9_9FIRM</name>
<evidence type="ECO:0000259" key="2">
    <source>
        <dbReference type="Pfam" id="PF10728"/>
    </source>
</evidence>
<feature type="domain" description="Putative oxidoreductase/dehydrogenase Rossmann-like" evidence="1">
    <location>
        <begin position="2"/>
        <end position="120"/>
    </location>
</feature>
<dbReference type="PANTHER" id="PTHR40459">
    <property type="entry name" value="CONSERVED HYPOTHETICAL ALANINE AND LEUCINE RICH PROTEIN"/>
    <property type="match status" value="1"/>
</dbReference>
<dbReference type="SUPFAM" id="SSF51735">
    <property type="entry name" value="NAD(P)-binding Rossmann-fold domains"/>
    <property type="match status" value="1"/>
</dbReference>
<dbReference type="EMBL" id="JACRTA010000001">
    <property type="protein sequence ID" value="MBC8568051.1"/>
    <property type="molecule type" value="Genomic_DNA"/>
</dbReference>
<accession>A0A926I8E9</accession>
<dbReference type="Pfam" id="PF10728">
    <property type="entry name" value="DUF2520"/>
    <property type="match status" value="1"/>
</dbReference>
<evidence type="ECO:0000259" key="1">
    <source>
        <dbReference type="Pfam" id="PF10727"/>
    </source>
</evidence>
<dbReference type="InterPro" id="IPR019665">
    <property type="entry name" value="OxRdtase/DH_put_Rossmann_dom"/>
</dbReference>
<dbReference type="Proteomes" id="UP000610862">
    <property type="component" value="Unassembled WGS sequence"/>
</dbReference>
<dbReference type="InterPro" id="IPR018931">
    <property type="entry name" value="DUF2520"/>
</dbReference>
<dbReference type="AlphaFoldDB" id="A0A926I8E9"/>
<dbReference type="InterPro" id="IPR037108">
    <property type="entry name" value="TM1727-like_C_sf"/>
</dbReference>
<dbReference type="PANTHER" id="PTHR40459:SF1">
    <property type="entry name" value="CONSERVED HYPOTHETICAL ALANINE AND LEUCINE RICH PROTEIN"/>
    <property type="match status" value="1"/>
</dbReference>
<dbReference type="InterPro" id="IPR036291">
    <property type="entry name" value="NAD(P)-bd_dom_sf"/>
</dbReference>
<evidence type="ECO:0000313" key="3">
    <source>
        <dbReference type="EMBL" id="MBC8568051.1"/>
    </source>
</evidence>
<protein>
    <submittedName>
        <fullName evidence="3">DUF2520 domain-containing protein</fullName>
    </submittedName>
</protein>
<comment type="caution">
    <text evidence="3">The sequence shown here is derived from an EMBL/GenBank/DDBJ whole genome shotgun (WGS) entry which is preliminary data.</text>
</comment>
<evidence type="ECO:0000313" key="4">
    <source>
        <dbReference type="Proteomes" id="UP000610862"/>
    </source>
</evidence>
<dbReference type="Gene3D" id="1.10.1040.20">
    <property type="entry name" value="ProC-like, C-terminal domain"/>
    <property type="match status" value="1"/>
</dbReference>
<gene>
    <name evidence="3" type="ORF">H8692_04625</name>
</gene>
<proteinExistence type="predicted"/>